<proteinExistence type="predicted"/>
<evidence type="ECO:0000313" key="3">
    <source>
        <dbReference type="EMBL" id="PJJ84253.1"/>
    </source>
</evidence>
<feature type="signal peptide" evidence="2">
    <location>
        <begin position="1"/>
        <end position="20"/>
    </location>
</feature>
<dbReference type="Proteomes" id="UP000242687">
    <property type="component" value="Unassembled WGS sequence"/>
</dbReference>
<feature type="chain" id="PRO_5014181993" evidence="2">
    <location>
        <begin position="21"/>
        <end position="220"/>
    </location>
</feature>
<dbReference type="EMBL" id="PGFJ01000001">
    <property type="protein sequence ID" value="PJJ84253.1"/>
    <property type="molecule type" value="Genomic_DNA"/>
</dbReference>
<keyword evidence="4" id="KW-1185">Reference proteome</keyword>
<name>A0A2H9VTV3_9SPHI</name>
<sequence length="220" mass="24370">MNLKAIIAALCLLLSNAAFSQIQYKYSQKLGTLATVALPDTPKIYQEEGIKSFVSNYSETTYYAASGSATDRLKDILNSYSNDSFYNQYVNGFLKSLKGKLLYKDKIDINGHPAIQFSFRGIANDRTIYGHYRVVRLADSVVTCGVLSTYLVPKQNKNLTDFFSKFKVISSEELDGIEAKSTATKIGEVIGVLTVIGLFAAIGFGIVFILYKIVYRKSKA</sequence>
<accession>A0A2H9VTV3</accession>
<keyword evidence="1" id="KW-1133">Transmembrane helix</keyword>
<evidence type="ECO:0000313" key="4">
    <source>
        <dbReference type="Proteomes" id="UP000242687"/>
    </source>
</evidence>
<organism evidence="3 4">
    <name type="scientific">Mucilaginibacter auburnensis</name>
    <dbReference type="NCBI Taxonomy" id="1457233"/>
    <lineage>
        <taxon>Bacteria</taxon>
        <taxon>Pseudomonadati</taxon>
        <taxon>Bacteroidota</taxon>
        <taxon>Sphingobacteriia</taxon>
        <taxon>Sphingobacteriales</taxon>
        <taxon>Sphingobacteriaceae</taxon>
        <taxon>Mucilaginibacter</taxon>
    </lineage>
</organism>
<feature type="transmembrane region" description="Helical" evidence="1">
    <location>
        <begin position="189"/>
        <end position="211"/>
    </location>
</feature>
<evidence type="ECO:0000256" key="2">
    <source>
        <dbReference type="SAM" id="SignalP"/>
    </source>
</evidence>
<keyword evidence="1" id="KW-0812">Transmembrane</keyword>
<evidence type="ECO:0000256" key="1">
    <source>
        <dbReference type="SAM" id="Phobius"/>
    </source>
</evidence>
<dbReference type="RefSeq" id="WP_100340453.1">
    <property type="nucleotide sequence ID" value="NZ_PGFJ01000001.1"/>
</dbReference>
<comment type="caution">
    <text evidence="3">The sequence shown here is derived from an EMBL/GenBank/DDBJ whole genome shotgun (WGS) entry which is preliminary data.</text>
</comment>
<dbReference type="OrthoDB" id="796931at2"/>
<protein>
    <submittedName>
        <fullName evidence="3">Uncharacterized protein</fullName>
    </submittedName>
</protein>
<keyword evidence="2" id="KW-0732">Signal</keyword>
<gene>
    <name evidence="3" type="ORF">CLV57_1263</name>
</gene>
<dbReference type="AlphaFoldDB" id="A0A2H9VTV3"/>
<reference evidence="3 4" key="1">
    <citation type="submission" date="2017-11" db="EMBL/GenBank/DDBJ databases">
        <title>Genomic Encyclopedia of Archaeal and Bacterial Type Strains, Phase II (KMG-II): From Individual Species to Whole Genera.</title>
        <authorList>
            <person name="Goeker M."/>
        </authorList>
    </citation>
    <scope>NUCLEOTIDE SEQUENCE [LARGE SCALE GENOMIC DNA]</scope>
    <source>
        <strain evidence="3 4">DSM 28175</strain>
    </source>
</reference>
<keyword evidence="1" id="KW-0472">Membrane</keyword>